<evidence type="ECO:0000256" key="2">
    <source>
        <dbReference type="SAM" id="Phobius"/>
    </source>
</evidence>
<feature type="compositionally biased region" description="Polar residues" evidence="1">
    <location>
        <begin position="148"/>
        <end position="158"/>
    </location>
</feature>
<dbReference type="EMBL" id="JARJCM010000110">
    <property type="protein sequence ID" value="KAJ7028590.1"/>
    <property type="molecule type" value="Genomic_DNA"/>
</dbReference>
<keyword evidence="2" id="KW-0472">Membrane</keyword>
<feature type="transmembrane region" description="Helical" evidence="2">
    <location>
        <begin position="77"/>
        <end position="97"/>
    </location>
</feature>
<protein>
    <submittedName>
        <fullName evidence="3">Uncharacterized protein</fullName>
    </submittedName>
</protein>
<dbReference type="Proteomes" id="UP001218188">
    <property type="component" value="Unassembled WGS sequence"/>
</dbReference>
<feature type="region of interest" description="Disordered" evidence="1">
    <location>
        <begin position="140"/>
        <end position="197"/>
    </location>
</feature>
<organism evidence="3 4">
    <name type="scientific">Mycena alexandri</name>
    <dbReference type="NCBI Taxonomy" id="1745969"/>
    <lineage>
        <taxon>Eukaryota</taxon>
        <taxon>Fungi</taxon>
        <taxon>Dikarya</taxon>
        <taxon>Basidiomycota</taxon>
        <taxon>Agaricomycotina</taxon>
        <taxon>Agaricomycetes</taxon>
        <taxon>Agaricomycetidae</taxon>
        <taxon>Agaricales</taxon>
        <taxon>Marasmiineae</taxon>
        <taxon>Mycenaceae</taxon>
        <taxon>Mycena</taxon>
    </lineage>
</organism>
<reference evidence="3" key="1">
    <citation type="submission" date="2023-03" db="EMBL/GenBank/DDBJ databases">
        <title>Massive genome expansion in bonnet fungi (Mycena s.s.) driven by repeated elements and novel gene families across ecological guilds.</title>
        <authorList>
            <consortium name="Lawrence Berkeley National Laboratory"/>
            <person name="Harder C.B."/>
            <person name="Miyauchi S."/>
            <person name="Viragh M."/>
            <person name="Kuo A."/>
            <person name="Thoen E."/>
            <person name="Andreopoulos B."/>
            <person name="Lu D."/>
            <person name="Skrede I."/>
            <person name="Drula E."/>
            <person name="Henrissat B."/>
            <person name="Morin E."/>
            <person name="Kohler A."/>
            <person name="Barry K."/>
            <person name="LaButti K."/>
            <person name="Morin E."/>
            <person name="Salamov A."/>
            <person name="Lipzen A."/>
            <person name="Mereny Z."/>
            <person name="Hegedus B."/>
            <person name="Baldrian P."/>
            <person name="Stursova M."/>
            <person name="Weitz H."/>
            <person name="Taylor A."/>
            <person name="Grigoriev I.V."/>
            <person name="Nagy L.G."/>
            <person name="Martin F."/>
            <person name="Kauserud H."/>
        </authorList>
    </citation>
    <scope>NUCLEOTIDE SEQUENCE</scope>
    <source>
        <strain evidence="3">CBHHK200</strain>
    </source>
</reference>
<comment type="caution">
    <text evidence="3">The sequence shown here is derived from an EMBL/GenBank/DDBJ whole genome shotgun (WGS) entry which is preliminary data.</text>
</comment>
<gene>
    <name evidence="3" type="ORF">C8F04DRAFT_1188400</name>
</gene>
<proteinExistence type="predicted"/>
<evidence type="ECO:0000313" key="4">
    <source>
        <dbReference type="Proteomes" id="UP001218188"/>
    </source>
</evidence>
<keyword evidence="2" id="KW-0812">Transmembrane</keyword>
<accession>A0AAD6SJJ3</accession>
<evidence type="ECO:0000313" key="3">
    <source>
        <dbReference type="EMBL" id="KAJ7028590.1"/>
    </source>
</evidence>
<keyword evidence="2" id="KW-1133">Transmembrane helix</keyword>
<sequence>MQGRLQLRARTCASWFVSWKPLEGGSTVDLFRNRLAASFQPDGSSWREHVSTRASSAGLYMCANWRCRKNVWRDRRFRFYVIGLPAALITSLALTGFDGTPQRARLILHFVPFRLWPREKTPSDFMIGDRTSAGISRQLNWHAPPSKADTSAPLSSHVSALPERPSRRPHPPHPGDRTSALTAHSVLPLRPSPPQSA</sequence>
<keyword evidence="4" id="KW-1185">Reference proteome</keyword>
<name>A0AAD6SJJ3_9AGAR</name>
<dbReference type="AlphaFoldDB" id="A0AAD6SJJ3"/>
<evidence type="ECO:0000256" key="1">
    <source>
        <dbReference type="SAM" id="MobiDB-lite"/>
    </source>
</evidence>